<dbReference type="SUPFAM" id="SSF48371">
    <property type="entry name" value="ARM repeat"/>
    <property type="match status" value="1"/>
</dbReference>
<comment type="caution">
    <text evidence="4">The sequence shown here is derived from an EMBL/GenBank/DDBJ whole genome shotgun (WGS) entry which is preliminary data.</text>
</comment>
<dbReference type="EMBL" id="QEKI01000006">
    <property type="protein sequence ID" value="PVY40868.1"/>
    <property type="molecule type" value="Genomic_DNA"/>
</dbReference>
<dbReference type="Pfam" id="PF25149">
    <property type="entry name" value="DUF7825"/>
    <property type="match status" value="1"/>
</dbReference>
<name>A0A2U1AWT7_9BACT</name>
<accession>A0A2U1AWT7</accession>
<evidence type="ECO:0008006" key="6">
    <source>
        <dbReference type="Google" id="ProtNLM"/>
    </source>
</evidence>
<evidence type="ECO:0000313" key="4">
    <source>
        <dbReference type="EMBL" id="PVY40868.1"/>
    </source>
</evidence>
<dbReference type="Pfam" id="PF25148">
    <property type="entry name" value="DUF7824"/>
    <property type="match status" value="1"/>
</dbReference>
<evidence type="ECO:0000259" key="3">
    <source>
        <dbReference type="Pfam" id="PF25149"/>
    </source>
</evidence>
<feature type="domain" description="DUF7824" evidence="2">
    <location>
        <begin position="423"/>
        <end position="682"/>
    </location>
</feature>
<dbReference type="RefSeq" id="WP_116543599.1">
    <property type="nucleotide sequence ID" value="NZ_QEKI01000006.1"/>
</dbReference>
<sequence>MKEQLTHLIENEREEDLIPFLRSLDPKQRKSLVPHVKKLNKEYLEYKSVTLDNKTTFTSIATTSQRQMLGIASFVLFNLSEFERSWAASQVLEKETLARISHWYCPPWFSDFINKYGEAEYTPYFISYEWVMELTEQGYLVPAKNLLAKLLPQAIFERNGNEWSYRPENLLLREVTLREHIWYLFEMESGINWSDRYLNFSKNSASEKTGWIEAFTTMSNQGKINRERLLKETLAATNRNFNKTLSGWFAELFIKLNPTREELLALQRDLLHVFNSPHSKVVNMSLKYLKTLAAEQAFYLDAFLESAPLLLTSETKGVVASTLMILDTLARKNKDKANSISQAVCQAFIQPDDAIQSRAAKLVQQYGDPADAAVREAVATYYDSLFVNARNLLQDLVSTSAMSETSLPGLSEDVVHEPILGTENQIESVQTFDELVYLASQAFDNNQPYHFDLLSAALVDLQHEIRGENISKLEPAFQRAYKLLLSDWQSNMGYLEHMLATFFVNYAYMLHENYPEETQSLADMHNKYMKEDQENKERGSFYNLRLFSFEAWKTHTENPVYEPHKQILLTVKEKLKQGDSLPLLSTPTHAPGWIAPTVLVNRLARYAAAGKKPATMDLQVAISRCALENAAEALAAAKELPGEYGRLFQFLLQPDVLPNSPFGTPAAWTSAALSKTPKQLHPTILASSNSQLPLQYLTGQFEWQALLETYTYKKYDYATQQELQQQDTRKVLRVHFEQAKSKQHETGLKGKLIKLLPLQKRSSPLVYEFLILKVNHLDAEHNDIQRLLMLTPNNPEPLLAQVIGHCLTYPSFWSEADRKMVLASISTLQELWQHFGTTAHLFVATCMLSSDKTIRAFAAEIWIKGVSDETIQSELIGEIIGLQEQIEFAPLKRFTDLIISNMFQVSGKHNAKLKELITALLLQLPDEPIKHQKKLLELYLEVVSLNKSAADKDLAPKLEAWKHSPALRITVNRILQLLPVGKNTLLKA</sequence>
<gene>
    <name evidence="4" type="ORF">C8E01_106210</name>
</gene>
<feature type="domain" description="DUF7825" evidence="3">
    <location>
        <begin position="703"/>
        <end position="975"/>
    </location>
</feature>
<protein>
    <recommendedName>
        <fullName evidence="6">HEAT repeat protein</fullName>
    </recommendedName>
</protein>
<feature type="domain" description="DUF6493" evidence="1">
    <location>
        <begin position="1"/>
        <end position="317"/>
    </location>
</feature>
<dbReference type="AlphaFoldDB" id="A0A2U1AWT7"/>
<proteinExistence type="predicted"/>
<dbReference type="InterPro" id="IPR016024">
    <property type="entry name" value="ARM-type_fold"/>
</dbReference>
<dbReference type="InterPro" id="IPR056726">
    <property type="entry name" value="DUF7824"/>
</dbReference>
<evidence type="ECO:0000313" key="5">
    <source>
        <dbReference type="Proteomes" id="UP000245466"/>
    </source>
</evidence>
<dbReference type="InterPro" id="IPR056727">
    <property type="entry name" value="DUF7825"/>
</dbReference>
<dbReference type="InterPro" id="IPR045472">
    <property type="entry name" value="DUF6493"/>
</dbReference>
<keyword evidence="5" id="KW-1185">Reference proteome</keyword>
<organism evidence="4 5">
    <name type="scientific">Pontibacter virosus</name>
    <dbReference type="NCBI Taxonomy" id="1765052"/>
    <lineage>
        <taxon>Bacteria</taxon>
        <taxon>Pseudomonadati</taxon>
        <taxon>Bacteroidota</taxon>
        <taxon>Cytophagia</taxon>
        <taxon>Cytophagales</taxon>
        <taxon>Hymenobacteraceae</taxon>
        <taxon>Pontibacter</taxon>
    </lineage>
</organism>
<dbReference type="Proteomes" id="UP000245466">
    <property type="component" value="Unassembled WGS sequence"/>
</dbReference>
<evidence type="ECO:0000259" key="1">
    <source>
        <dbReference type="Pfam" id="PF20103"/>
    </source>
</evidence>
<reference evidence="4 5" key="1">
    <citation type="submission" date="2018-04" db="EMBL/GenBank/DDBJ databases">
        <title>Genomic Encyclopedia of Type Strains, Phase IV (KMG-IV): sequencing the most valuable type-strain genomes for metagenomic binning, comparative biology and taxonomic classification.</title>
        <authorList>
            <person name="Goeker M."/>
        </authorList>
    </citation>
    <scope>NUCLEOTIDE SEQUENCE [LARGE SCALE GENOMIC DNA]</scope>
    <source>
        <strain evidence="4 5">DSM 100231</strain>
    </source>
</reference>
<dbReference type="Pfam" id="PF20103">
    <property type="entry name" value="DUF6493"/>
    <property type="match status" value="1"/>
</dbReference>
<dbReference type="OrthoDB" id="6629398at2"/>
<evidence type="ECO:0000259" key="2">
    <source>
        <dbReference type="Pfam" id="PF25148"/>
    </source>
</evidence>